<evidence type="ECO:0000313" key="10">
    <source>
        <dbReference type="EMBL" id="GAX88982.1"/>
    </source>
</evidence>
<dbReference type="GO" id="GO:0055085">
    <property type="term" value="P:transmembrane transport"/>
    <property type="evidence" value="ECO:0007669"/>
    <property type="project" value="InterPro"/>
</dbReference>
<keyword evidence="6 8" id="KW-1133">Transmembrane helix</keyword>
<gene>
    <name evidence="10" type="ORF">EFBL_0596</name>
</gene>
<keyword evidence="11" id="KW-1185">Reference proteome</keyword>
<evidence type="ECO:0000256" key="4">
    <source>
        <dbReference type="ARBA" id="ARBA00022475"/>
    </source>
</evidence>
<evidence type="ECO:0000256" key="2">
    <source>
        <dbReference type="ARBA" id="ARBA00007069"/>
    </source>
</evidence>
<feature type="transmembrane region" description="Helical" evidence="8">
    <location>
        <begin position="86"/>
        <end position="104"/>
    </location>
</feature>
<dbReference type="AlphaFoldDB" id="A0A292YCC9"/>
<feature type="transmembrane region" description="Helical" evidence="8">
    <location>
        <begin position="116"/>
        <end position="138"/>
    </location>
</feature>
<keyword evidence="5 8" id="KW-0812">Transmembrane</keyword>
<dbReference type="Pfam" id="PF00528">
    <property type="entry name" value="BPD_transp_1"/>
    <property type="match status" value="1"/>
</dbReference>
<evidence type="ECO:0000256" key="3">
    <source>
        <dbReference type="ARBA" id="ARBA00022448"/>
    </source>
</evidence>
<evidence type="ECO:0000256" key="5">
    <source>
        <dbReference type="ARBA" id="ARBA00022692"/>
    </source>
</evidence>
<dbReference type="CDD" id="cd06261">
    <property type="entry name" value="TM_PBP2"/>
    <property type="match status" value="1"/>
</dbReference>
<protein>
    <submittedName>
        <fullName evidence="10">ABC transporter permease</fullName>
    </submittedName>
</protein>
<evidence type="ECO:0000256" key="8">
    <source>
        <dbReference type="RuleBase" id="RU363032"/>
    </source>
</evidence>
<feature type="transmembrane region" description="Helical" evidence="8">
    <location>
        <begin position="29"/>
        <end position="51"/>
    </location>
</feature>
<accession>A0A292YCC9</accession>
<dbReference type="EMBL" id="BDUF01000011">
    <property type="protein sequence ID" value="GAX88982.1"/>
    <property type="molecule type" value="Genomic_DNA"/>
</dbReference>
<comment type="subcellular location">
    <subcellularLocation>
        <location evidence="1 8">Cell membrane</location>
        <topology evidence="1 8">Multi-pass membrane protein</topology>
    </subcellularLocation>
</comment>
<evidence type="ECO:0000259" key="9">
    <source>
        <dbReference type="PROSITE" id="PS50928"/>
    </source>
</evidence>
<feature type="domain" description="ABC transmembrane type-1" evidence="9">
    <location>
        <begin position="79"/>
        <end position="286"/>
    </location>
</feature>
<dbReference type="OrthoDB" id="9807047at2"/>
<feature type="transmembrane region" description="Helical" evidence="8">
    <location>
        <begin position="168"/>
        <end position="188"/>
    </location>
</feature>
<feature type="transmembrane region" description="Helical" evidence="8">
    <location>
        <begin position="209"/>
        <end position="238"/>
    </location>
</feature>
<sequence>MQLDTEKKVGAPVRVPTVSKLFAISGLKWLLLLIPLLYVLVTLAFALFSILKLSVMDKNGFTFAWFARFFTEPVYVQVLFLTMKTAFIVTVVSLLIAYPIAYVLAKLESKLWKQIILGVILVSFWISLLVRTFAWTVLLQKNGVVNKLLLSLGIIDKPLDLLYNTTGVVVGMTHILVPYMILSLYAVMEGIDRNLLKAAEGMGARPWKAFVDIFLPLSLPGVLSGSLLVFVLGIGYFITPALLGGNENTMISQLIFQQTNIVLNWNFAAAIAVVLLITTLILLWISMLIAKKYSVLKEVE</sequence>
<comment type="caution">
    <text evidence="10">The sequence shown here is derived from an EMBL/GenBank/DDBJ whole genome shotgun (WGS) entry which is preliminary data.</text>
</comment>
<organism evidence="10 11">
    <name type="scientific">Effusibacillus lacus</name>
    <dbReference type="NCBI Taxonomy" id="1348429"/>
    <lineage>
        <taxon>Bacteria</taxon>
        <taxon>Bacillati</taxon>
        <taxon>Bacillota</taxon>
        <taxon>Bacilli</taxon>
        <taxon>Bacillales</taxon>
        <taxon>Alicyclobacillaceae</taxon>
        <taxon>Effusibacillus</taxon>
    </lineage>
</organism>
<dbReference type="Gene3D" id="1.10.3720.10">
    <property type="entry name" value="MetI-like"/>
    <property type="match status" value="1"/>
</dbReference>
<dbReference type="SUPFAM" id="SSF161098">
    <property type="entry name" value="MetI-like"/>
    <property type="match status" value="1"/>
</dbReference>
<dbReference type="InterPro" id="IPR000515">
    <property type="entry name" value="MetI-like"/>
</dbReference>
<evidence type="ECO:0000256" key="7">
    <source>
        <dbReference type="ARBA" id="ARBA00023136"/>
    </source>
</evidence>
<evidence type="ECO:0000313" key="11">
    <source>
        <dbReference type="Proteomes" id="UP000217785"/>
    </source>
</evidence>
<dbReference type="Proteomes" id="UP000217785">
    <property type="component" value="Unassembled WGS sequence"/>
</dbReference>
<dbReference type="RefSeq" id="WP_096180676.1">
    <property type="nucleotide sequence ID" value="NZ_BDUF01000011.1"/>
</dbReference>
<evidence type="ECO:0000256" key="1">
    <source>
        <dbReference type="ARBA" id="ARBA00004651"/>
    </source>
</evidence>
<name>A0A292YCC9_9BACL</name>
<dbReference type="GO" id="GO:0005886">
    <property type="term" value="C:plasma membrane"/>
    <property type="evidence" value="ECO:0007669"/>
    <property type="project" value="UniProtKB-SubCell"/>
</dbReference>
<comment type="similarity">
    <text evidence="2">Belongs to the binding-protein-dependent transport system permease family. CysTW subfamily.</text>
</comment>
<feature type="transmembrane region" description="Helical" evidence="8">
    <location>
        <begin position="267"/>
        <end position="290"/>
    </location>
</feature>
<evidence type="ECO:0000256" key="6">
    <source>
        <dbReference type="ARBA" id="ARBA00022989"/>
    </source>
</evidence>
<dbReference type="PROSITE" id="PS50928">
    <property type="entry name" value="ABC_TM1"/>
    <property type="match status" value="1"/>
</dbReference>
<keyword evidence="4" id="KW-1003">Cell membrane</keyword>
<reference evidence="11" key="1">
    <citation type="submission" date="2017-07" db="EMBL/GenBank/DDBJ databases">
        <title>Draft genome sequence of Effusibacillus lacus strain skLN1.</title>
        <authorList>
            <person name="Watanabe M."/>
            <person name="Kojima H."/>
            <person name="Fukui M."/>
        </authorList>
    </citation>
    <scope>NUCLEOTIDE SEQUENCE [LARGE SCALE GENOMIC DNA]</scope>
    <source>
        <strain evidence="11">skLN1</strain>
    </source>
</reference>
<dbReference type="PANTHER" id="PTHR42929">
    <property type="entry name" value="INNER MEMBRANE ABC TRANSPORTER PERMEASE PROTEIN YDCU-RELATED-RELATED"/>
    <property type="match status" value="1"/>
</dbReference>
<proteinExistence type="inferred from homology"/>
<keyword evidence="3 8" id="KW-0813">Transport</keyword>
<dbReference type="InterPro" id="IPR035906">
    <property type="entry name" value="MetI-like_sf"/>
</dbReference>
<dbReference type="PANTHER" id="PTHR42929:SF5">
    <property type="entry name" value="ABC TRANSPORTER PERMEASE PROTEIN"/>
    <property type="match status" value="1"/>
</dbReference>
<keyword evidence="7 8" id="KW-0472">Membrane</keyword>